<proteinExistence type="predicted"/>
<comment type="caution">
    <text evidence="2">The sequence shown here is derived from an EMBL/GenBank/DDBJ whole genome shotgun (WGS) entry which is preliminary data.</text>
</comment>
<feature type="signal peptide" evidence="1">
    <location>
        <begin position="1"/>
        <end position="20"/>
    </location>
</feature>
<dbReference type="InterPro" id="IPR002816">
    <property type="entry name" value="TraB/PrgY/GumN_fam"/>
</dbReference>
<dbReference type="PANTHER" id="PTHR40590">
    <property type="entry name" value="CYTOPLASMIC PROTEIN-RELATED"/>
    <property type="match status" value="1"/>
</dbReference>
<dbReference type="Pfam" id="PF01963">
    <property type="entry name" value="TraB_PrgY_gumN"/>
    <property type="match status" value="1"/>
</dbReference>
<feature type="chain" id="PRO_5046963127" evidence="1">
    <location>
        <begin position="21"/>
        <end position="304"/>
    </location>
</feature>
<reference evidence="2 3" key="1">
    <citation type="journal article" date="2019" name="Int. J. Syst. Evol. Microbiol.">
        <title>The Global Catalogue of Microorganisms (GCM) 10K type strain sequencing project: providing services to taxonomists for standard genome sequencing and annotation.</title>
        <authorList>
            <consortium name="The Broad Institute Genomics Platform"/>
            <consortium name="The Broad Institute Genome Sequencing Center for Infectious Disease"/>
            <person name="Wu L."/>
            <person name="Ma J."/>
        </authorList>
    </citation>
    <scope>NUCLEOTIDE SEQUENCE [LARGE SCALE GENOMIC DNA]</scope>
    <source>
        <strain evidence="2 3">JCM 14162</strain>
    </source>
</reference>
<dbReference type="CDD" id="cd14789">
    <property type="entry name" value="Tiki"/>
    <property type="match status" value="1"/>
</dbReference>
<keyword evidence="3" id="KW-1185">Reference proteome</keyword>
<evidence type="ECO:0000256" key="1">
    <source>
        <dbReference type="SAM" id="SignalP"/>
    </source>
</evidence>
<dbReference type="Proteomes" id="UP001500713">
    <property type="component" value="Unassembled WGS sequence"/>
</dbReference>
<dbReference type="RefSeq" id="WP_229956743.1">
    <property type="nucleotide sequence ID" value="NZ_BAAAEM010000003.1"/>
</dbReference>
<dbReference type="PANTHER" id="PTHR40590:SF1">
    <property type="entry name" value="CYTOPLASMIC PROTEIN"/>
    <property type="match status" value="1"/>
</dbReference>
<name>A0ABN1ATH9_9SPHN</name>
<sequence length="304" mass="33504">MTFLRIILSMIAAVSLTACSNTSEPVQLNTMKEGKPALWKVTGSKPEQIGTAYMFGTIHILPKNVDWRTPLLESAMKESDRLIIEVLGLEDTDNAAKIFAKLAISPNQPEIESRVKPSLRDDLDAVIDKSNIPEFALNRMESWAAALSLASAQTNALGLDSSEGVEKKLVAQFGEFKKPVEGLETIEQQLGYFDKLPESQQRDMLTSVVEEAADTKSAFEELFNAWISGDTDKIVELSNGGILEDPKTREKLLVARNQDWTEQLDKKLQSPGISFVAVGAAHLVGPDAVQAMLEKRGYKIEKIQ</sequence>
<keyword evidence="1" id="KW-0732">Signal</keyword>
<dbReference type="EMBL" id="BAAAEM010000003">
    <property type="protein sequence ID" value="GAA0483485.1"/>
    <property type="molecule type" value="Genomic_DNA"/>
</dbReference>
<gene>
    <name evidence="2" type="ORF">GCM10009096_27410</name>
</gene>
<evidence type="ECO:0000313" key="2">
    <source>
        <dbReference type="EMBL" id="GAA0483485.1"/>
    </source>
</evidence>
<dbReference type="InterPro" id="IPR047111">
    <property type="entry name" value="YbaP-like"/>
</dbReference>
<accession>A0ABN1ATH9</accession>
<dbReference type="PROSITE" id="PS51257">
    <property type="entry name" value="PROKAR_LIPOPROTEIN"/>
    <property type="match status" value="1"/>
</dbReference>
<organism evidence="2 3">
    <name type="scientific">Parasphingorhabdus litoris</name>
    <dbReference type="NCBI Taxonomy" id="394733"/>
    <lineage>
        <taxon>Bacteria</taxon>
        <taxon>Pseudomonadati</taxon>
        <taxon>Pseudomonadota</taxon>
        <taxon>Alphaproteobacteria</taxon>
        <taxon>Sphingomonadales</taxon>
        <taxon>Sphingomonadaceae</taxon>
        <taxon>Parasphingorhabdus</taxon>
    </lineage>
</organism>
<evidence type="ECO:0000313" key="3">
    <source>
        <dbReference type="Proteomes" id="UP001500713"/>
    </source>
</evidence>
<protein>
    <submittedName>
        <fullName evidence="2">TraB/GumN family protein</fullName>
    </submittedName>
</protein>